<dbReference type="SUPFAM" id="SSF56281">
    <property type="entry name" value="Metallo-hydrolase/oxidoreductase"/>
    <property type="match status" value="1"/>
</dbReference>
<evidence type="ECO:0000313" key="2">
    <source>
        <dbReference type="Proteomes" id="UP000831787"/>
    </source>
</evidence>
<evidence type="ECO:0000313" key="1">
    <source>
        <dbReference type="EMBL" id="UOQ43546.1"/>
    </source>
</evidence>
<accession>A0ABY4EHD5</accession>
<name>A0ABY4EHD5_9BACI</name>
<keyword evidence="2" id="KW-1185">Reference proteome</keyword>
<proteinExistence type="predicted"/>
<sequence length="82" mass="9401">MEHNDSKEQLPIDETWHMAHAEAEEVLNDVAFYRTMIANTAFIGSPDSKEWILVDCGIAHYGKRIIEAAHKRFGDVPLKPFF</sequence>
<dbReference type="RefSeq" id="WP_244708905.1">
    <property type="nucleotide sequence ID" value="NZ_CP095073.1"/>
</dbReference>
<protein>
    <submittedName>
        <fullName evidence="1">Uncharacterized protein</fullName>
    </submittedName>
</protein>
<dbReference type="EMBL" id="CP095073">
    <property type="protein sequence ID" value="UOQ43546.1"/>
    <property type="molecule type" value="Genomic_DNA"/>
</dbReference>
<reference evidence="1 2" key="1">
    <citation type="submission" date="2022-04" db="EMBL/GenBank/DDBJ databases">
        <title>Halobacillus sp. isolated from saltern.</title>
        <authorList>
            <person name="Won M."/>
            <person name="Lee C.-M."/>
            <person name="Woen H.-Y."/>
            <person name="Kwon S.-W."/>
        </authorList>
    </citation>
    <scope>NUCLEOTIDE SEQUENCE [LARGE SCALE GENOMIC DNA]</scope>
    <source>
        <strain evidence="1 2">SSBR10-3</strain>
    </source>
</reference>
<dbReference type="InterPro" id="IPR036866">
    <property type="entry name" value="RibonucZ/Hydroxyglut_hydro"/>
</dbReference>
<organism evidence="1 2">
    <name type="scientific">Halobacillus salinarum</name>
    <dbReference type="NCBI Taxonomy" id="2932257"/>
    <lineage>
        <taxon>Bacteria</taxon>
        <taxon>Bacillati</taxon>
        <taxon>Bacillota</taxon>
        <taxon>Bacilli</taxon>
        <taxon>Bacillales</taxon>
        <taxon>Bacillaceae</taxon>
        <taxon>Halobacillus</taxon>
    </lineage>
</organism>
<gene>
    <name evidence="1" type="ORF">MUN89_16750</name>
</gene>
<dbReference type="Proteomes" id="UP000831787">
    <property type="component" value="Chromosome"/>
</dbReference>